<keyword evidence="1" id="KW-0560">Oxidoreductase</keyword>
<dbReference type="GO" id="GO:0005737">
    <property type="term" value="C:cytoplasm"/>
    <property type="evidence" value="ECO:0007669"/>
    <property type="project" value="TreeGrafter"/>
</dbReference>
<evidence type="ECO:0000313" key="3">
    <source>
        <dbReference type="EMBL" id="GCD37208.1"/>
    </source>
</evidence>
<comment type="caution">
    <text evidence="3">The sequence shown here is derived from an EMBL/GenBank/DDBJ whole genome shotgun (WGS) entry which is preliminary data.</text>
</comment>
<dbReference type="RefSeq" id="WP_125046591.1">
    <property type="nucleotide sequence ID" value="NZ_BHZC01000001.1"/>
</dbReference>
<dbReference type="Gene3D" id="3.30.9.10">
    <property type="entry name" value="D-Amino Acid Oxidase, subunit A, domain 2"/>
    <property type="match status" value="1"/>
</dbReference>
<dbReference type="GeneID" id="95623815"/>
<dbReference type="PANTHER" id="PTHR13847">
    <property type="entry name" value="SARCOSINE DEHYDROGENASE-RELATED"/>
    <property type="match status" value="1"/>
</dbReference>
<reference evidence="3 4" key="1">
    <citation type="submission" date="2018-11" db="EMBL/GenBank/DDBJ databases">
        <title>Whole genome sequence of Streptomyces chrestomyceticus NBRC 13444(T).</title>
        <authorList>
            <person name="Komaki H."/>
            <person name="Tamura T."/>
        </authorList>
    </citation>
    <scope>NUCLEOTIDE SEQUENCE [LARGE SCALE GENOMIC DNA]</scope>
    <source>
        <strain evidence="3 4">NBRC 13444</strain>
    </source>
</reference>
<feature type="domain" description="FAD dependent oxidoreductase" evidence="2">
    <location>
        <begin position="27"/>
        <end position="395"/>
    </location>
</feature>
<sequence>MRYRHVQARPAVRLGTPYAPPRSPYPDVAVVGSGIIGAACAEALTRRGVRVTVLDRAPLASGTTAHGEGNLLVSDKPPGPELSLAMDSSARWPRLLAELEEEMGDEPGGRLAERCEYEAKGGLVVALGEAGARALAGFAAAQRAAGVTAHEVAPDAVHAYEPHLAPGVRAAVHYPQDAQLQPVAAAAALLGAVRRRGGALRAGVRALGVERGTDGRVTALRTSAGTLPCGAVVNACGPWAGRFAAEAGVPLPVQPRRGLVLVTAPLPPGTVRHKVYDADYVGAVGSGDADLRTSTVVEATRGGTVLIGSSRERTGFEERFRVDILRELARKATALFPVLGRVPVIRAYGGFRPYTPDHLPVIGPDPRLPGLWHATGHEGAGIGLAPATGELLAQLYAGERPFLAPEPYRVARPGLTEEARCSA</sequence>
<evidence type="ECO:0000313" key="4">
    <source>
        <dbReference type="Proteomes" id="UP000287830"/>
    </source>
</evidence>
<evidence type="ECO:0000256" key="1">
    <source>
        <dbReference type="ARBA" id="ARBA00023002"/>
    </source>
</evidence>
<dbReference type="EMBL" id="BHZC01000001">
    <property type="protein sequence ID" value="GCD37208.1"/>
    <property type="molecule type" value="Genomic_DNA"/>
</dbReference>
<accession>A0A7U9PZA5</accession>
<proteinExistence type="predicted"/>
<gene>
    <name evidence="3" type="ORF">OEIGOIKO_04993</name>
</gene>
<name>A0A7U9PZA5_9ACTN</name>
<dbReference type="AlphaFoldDB" id="A0A7U9PZA5"/>
<dbReference type="OrthoDB" id="9806257at2"/>
<dbReference type="GO" id="GO:0016491">
    <property type="term" value="F:oxidoreductase activity"/>
    <property type="evidence" value="ECO:0007669"/>
    <property type="project" value="UniProtKB-KW"/>
</dbReference>
<dbReference type="PRINTS" id="PR00419">
    <property type="entry name" value="ADXRDTASE"/>
</dbReference>
<protein>
    <submittedName>
        <fullName evidence="3">FAD-dependent oxidoreductase</fullName>
    </submittedName>
</protein>
<evidence type="ECO:0000259" key="2">
    <source>
        <dbReference type="Pfam" id="PF01266"/>
    </source>
</evidence>
<organism evidence="3 4">
    <name type="scientific">Streptomyces chrestomyceticus JCM 4735</name>
    <dbReference type="NCBI Taxonomy" id="1306181"/>
    <lineage>
        <taxon>Bacteria</taxon>
        <taxon>Bacillati</taxon>
        <taxon>Actinomycetota</taxon>
        <taxon>Actinomycetes</taxon>
        <taxon>Kitasatosporales</taxon>
        <taxon>Streptomycetaceae</taxon>
        <taxon>Streptomyces</taxon>
    </lineage>
</organism>
<dbReference type="Pfam" id="PF01266">
    <property type="entry name" value="DAO"/>
    <property type="match status" value="1"/>
</dbReference>
<dbReference type="InterPro" id="IPR036188">
    <property type="entry name" value="FAD/NAD-bd_sf"/>
</dbReference>
<dbReference type="InterPro" id="IPR006076">
    <property type="entry name" value="FAD-dep_OxRdtase"/>
</dbReference>
<dbReference type="SUPFAM" id="SSF51905">
    <property type="entry name" value="FAD/NAD(P)-binding domain"/>
    <property type="match status" value="1"/>
</dbReference>
<dbReference type="Gene3D" id="3.50.50.60">
    <property type="entry name" value="FAD/NAD(P)-binding domain"/>
    <property type="match status" value="1"/>
</dbReference>
<dbReference type="Proteomes" id="UP000287830">
    <property type="component" value="Unassembled WGS sequence"/>
</dbReference>
<dbReference type="PANTHER" id="PTHR13847:SF287">
    <property type="entry name" value="FAD-DEPENDENT OXIDOREDUCTASE DOMAIN-CONTAINING PROTEIN 1"/>
    <property type="match status" value="1"/>
</dbReference>
<dbReference type="SUPFAM" id="SSF54373">
    <property type="entry name" value="FAD-linked reductases, C-terminal domain"/>
    <property type="match status" value="1"/>
</dbReference>